<dbReference type="Pfam" id="PF00589">
    <property type="entry name" value="Phage_integrase"/>
    <property type="match status" value="1"/>
</dbReference>
<dbReference type="InterPro" id="IPR010998">
    <property type="entry name" value="Integrase_recombinase_N"/>
</dbReference>
<keyword evidence="2" id="KW-0229">DNA integration</keyword>
<dbReference type="PANTHER" id="PTHR30629">
    <property type="entry name" value="PROPHAGE INTEGRASE"/>
    <property type="match status" value="1"/>
</dbReference>
<evidence type="ECO:0000313" key="6">
    <source>
        <dbReference type="EMBL" id="EEO28204.1"/>
    </source>
</evidence>
<dbReference type="Gene3D" id="3.30.160.390">
    <property type="entry name" value="Integrase, DNA-binding domain"/>
    <property type="match status" value="1"/>
</dbReference>
<dbReference type="InterPro" id="IPR013762">
    <property type="entry name" value="Integrase-like_cat_sf"/>
</dbReference>
<dbReference type="HOGENOM" id="CLU_027562_0_0_4"/>
<dbReference type="RefSeq" id="WP_005877747.1">
    <property type="nucleotide sequence ID" value="NZ_CABMNL010000001.1"/>
</dbReference>
<dbReference type="Pfam" id="PF22022">
    <property type="entry name" value="Phage_int_M"/>
    <property type="match status" value="1"/>
</dbReference>
<evidence type="ECO:0000313" key="7">
    <source>
        <dbReference type="Proteomes" id="UP000003973"/>
    </source>
</evidence>
<evidence type="ECO:0000259" key="5">
    <source>
        <dbReference type="PROSITE" id="PS51898"/>
    </source>
</evidence>
<comment type="similarity">
    <text evidence="1">Belongs to the 'phage' integrase family.</text>
</comment>
<dbReference type="PANTHER" id="PTHR30629:SF2">
    <property type="entry name" value="PROPHAGE INTEGRASE INTS-RELATED"/>
    <property type="match status" value="1"/>
</dbReference>
<protein>
    <recommendedName>
        <fullName evidence="5">Tyr recombinase domain-containing protein</fullName>
    </recommendedName>
</protein>
<dbReference type="Pfam" id="PF13356">
    <property type="entry name" value="Arm-DNA-bind_3"/>
    <property type="match status" value="1"/>
</dbReference>
<dbReference type="InterPro" id="IPR050808">
    <property type="entry name" value="Phage_Integrase"/>
</dbReference>
<dbReference type="InterPro" id="IPR011010">
    <property type="entry name" value="DNA_brk_join_enz"/>
</dbReference>
<dbReference type="EMBL" id="ACDP02000006">
    <property type="protein sequence ID" value="EEO28204.1"/>
    <property type="molecule type" value="Genomic_DNA"/>
</dbReference>
<sequence>MAKLIIPLNPKRIDNAKPKEKSYSLFDGGGLYVEVSPRGSKLWRMKFRLNGKAGLLSFGKYPDVSLQQARTKREEARKQITAGIDPREAKKEQERQQLEQEAAKAFHGQNTFQKIALRLHTSKQGRTTDYYRNKMLRQFEIHLFPVIGEKNIRDIEGKELFDIFKSIAEKTNKEGKTMTYMAKKLCQWTAEVYDLANMENSSFAMNNPCRSIIKFLPKHETEHMARIGFSDLPNFIHALEAYGGHILTKSAIWMLLYTGMRQASIRRATWSDFDLNVAIWKRKPEKTDKTIHEIPLPEQAIKLLNNINPLTGGNPDNLVFPSVYENRLKMSEAAIGQAIERMGFAMTGHGLRGVVSTGLNELGFNPRLVEVQLGHKKSDAIEAAYNDARHFADRRKMMQRWADYLDNLKTMAKIIPMRGNAA</sequence>
<dbReference type="GO" id="GO:0015074">
    <property type="term" value="P:DNA integration"/>
    <property type="evidence" value="ECO:0007669"/>
    <property type="project" value="UniProtKB-KW"/>
</dbReference>
<keyword evidence="3" id="KW-0238">DNA-binding</keyword>
<dbReference type="CDD" id="cd00801">
    <property type="entry name" value="INT_P4_C"/>
    <property type="match status" value="1"/>
</dbReference>
<organism evidence="6 7">
    <name type="scientific">Oxalobacter paraformigenes</name>
    <dbReference type="NCBI Taxonomy" id="556268"/>
    <lineage>
        <taxon>Bacteria</taxon>
        <taxon>Pseudomonadati</taxon>
        <taxon>Pseudomonadota</taxon>
        <taxon>Betaproteobacteria</taxon>
        <taxon>Burkholderiales</taxon>
        <taxon>Oxalobacteraceae</taxon>
        <taxon>Oxalobacter</taxon>
    </lineage>
</organism>
<name>C3X4R8_9BURK</name>
<dbReference type="GO" id="GO:0003677">
    <property type="term" value="F:DNA binding"/>
    <property type="evidence" value="ECO:0007669"/>
    <property type="project" value="UniProtKB-KW"/>
</dbReference>
<dbReference type="Gene3D" id="1.10.443.10">
    <property type="entry name" value="Intergrase catalytic core"/>
    <property type="match status" value="1"/>
</dbReference>
<accession>C3X4R8</accession>
<keyword evidence="4" id="KW-0233">DNA recombination</keyword>
<evidence type="ECO:0000256" key="4">
    <source>
        <dbReference type="ARBA" id="ARBA00023172"/>
    </source>
</evidence>
<dbReference type="InterPro" id="IPR002104">
    <property type="entry name" value="Integrase_catalytic"/>
</dbReference>
<dbReference type="Proteomes" id="UP000003973">
    <property type="component" value="Unassembled WGS sequence"/>
</dbReference>
<comment type="caution">
    <text evidence="6">The sequence shown here is derived from an EMBL/GenBank/DDBJ whole genome shotgun (WGS) entry which is preliminary data.</text>
</comment>
<dbReference type="InterPro" id="IPR025166">
    <property type="entry name" value="Integrase_DNA_bind_dom"/>
</dbReference>
<dbReference type="InterPro" id="IPR053876">
    <property type="entry name" value="Phage_int_M"/>
</dbReference>
<keyword evidence="7" id="KW-1185">Reference proteome</keyword>
<reference evidence="6" key="1">
    <citation type="submission" date="2011-10" db="EMBL/GenBank/DDBJ databases">
        <title>The Genome Sequence of Oxalobacter formigenes HOxBLS.</title>
        <authorList>
            <consortium name="The Broad Institute Genome Sequencing Platform"/>
            <person name="Earl A."/>
            <person name="Ward D."/>
            <person name="Feldgarden M."/>
            <person name="Gevers D."/>
            <person name="Allison M.J."/>
            <person name="Humphrey S."/>
            <person name="Young S.K."/>
            <person name="Zeng Q."/>
            <person name="Gargeya S."/>
            <person name="Fitzgerald M."/>
            <person name="Haas B."/>
            <person name="Abouelleil A."/>
            <person name="Alvarado L."/>
            <person name="Arachchi H.M."/>
            <person name="Berlin A."/>
            <person name="Brown A."/>
            <person name="Chapman S.B."/>
            <person name="Chen Z."/>
            <person name="Dunbar C."/>
            <person name="Freedman E."/>
            <person name="Gearin G."/>
            <person name="Goldberg J."/>
            <person name="Griggs A."/>
            <person name="Gujja S."/>
            <person name="Heiman D."/>
            <person name="Howarth C."/>
            <person name="Larson L."/>
            <person name="Lui A."/>
            <person name="MacDonald P.J.P."/>
            <person name="Montmayeur A."/>
            <person name="Murphy C."/>
            <person name="Neiman D."/>
            <person name="Pearson M."/>
            <person name="Priest M."/>
            <person name="Roberts A."/>
            <person name="Saif S."/>
            <person name="Shea T."/>
            <person name="Shenoy N."/>
            <person name="Sisk P."/>
            <person name="Stolte C."/>
            <person name="Sykes S."/>
            <person name="Wortman J."/>
            <person name="Nusbaum C."/>
            <person name="Birren B."/>
        </authorList>
    </citation>
    <scope>NUCLEOTIDE SEQUENCE [LARGE SCALE GENOMIC DNA]</scope>
    <source>
        <strain evidence="6">HOxBLS</strain>
    </source>
</reference>
<dbReference type="SUPFAM" id="SSF56349">
    <property type="entry name" value="DNA breaking-rejoining enzymes"/>
    <property type="match status" value="1"/>
</dbReference>
<evidence type="ECO:0000256" key="2">
    <source>
        <dbReference type="ARBA" id="ARBA00022908"/>
    </source>
</evidence>
<dbReference type="GO" id="GO:0006310">
    <property type="term" value="P:DNA recombination"/>
    <property type="evidence" value="ECO:0007669"/>
    <property type="project" value="UniProtKB-KW"/>
</dbReference>
<dbReference type="AlphaFoldDB" id="C3X4R8"/>
<dbReference type="Gene3D" id="1.10.150.130">
    <property type="match status" value="1"/>
</dbReference>
<proteinExistence type="inferred from homology"/>
<gene>
    <name evidence="6" type="ORF">OFAG_01357</name>
</gene>
<evidence type="ECO:0000256" key="3">
    <source>
        <dbReference type="ARBA" id="ARBA00023125"/>
    </source>
</evidence>
<evidence type="ECO:0000256" key="1">
    <source>
        <dbReference type="ARBA" id="ARBA00008857"/>
    </source>
</evidence>
<dbReference type="eggNOG" id="COG0582">
    <property type="taxonomic scope" value="Bacteria"/>
</dbReference>
<dbReference type="InterPro" id="IPR038488">
    <property type="entry name" value="Integrase_DNA-bd_sf"/>
</dbReference>
<dbReference type="PROSITE" id="PS51898">
    <property type="entry name" value="TYR_RECOMBINASE"/>
    <property type="match status" value="1"/>
</dbReference>
<feature type="domain" description="Tyr recombinase" evidence="5">
    <location>
        <begin position="222"/>
        <end position="399"/>
    </location>
</feature>